<protein>
    <submittedName>
        <fullName evidence="6">Phosphopentomutase</fullName>
    </submittedName>
</protein>
<dbReference type="KEGG" id="abom:D7I45_05720"/>
<keyword evidence="2" id="KW-0479">Metal-binding</keyword>
<dbReference type="PANTHER" id="PTHR21110:SF0">
    <property type="entry name" value="PHOSPHOPENTOMUTASE"/>
    <property type="match status" value="1"/>
</dbReference>
<dbReference type="AlphaFoldDB" id="A0A387ATK9"/>
<dbReference type="EMBL" id="CP032626">
    <property type="protein sequence ID" value="AYF92988.1"/>
    <property type="molecule type" value="Genomic_DNA"/>
</dbReference>
<evidence type="ECO:0000256" key="3">
    <source>
        <dbReference type="ARBA" id="ARBA00023211"/>
    </source>
</evidence>
<dbReference type="PANTHER" id="PTHR21110">
    <property type="entry name" value="PHOSPHOPENTOMUTASE"/>
    <property type="match status" value="1"/>
</dbReference>
<feature type="domain" description="Metalloenzyme" evidence="5">
    <location>
        <begin position="6"/>
        <end position="257"/>
    </location>
</feature>
<evidence type="ECO:0000313" key="6">
    <source>
        <dbReference type="EMBL" id="AYF92988.1"/>
    </source>
</evidence>
<evidence type="ECO:0000256" key="4">
    <source>
        <dbReference type="ARBA" id="ARBA00023235"/>
    </source>
</evidence>
<dbReference type="GO" id="GO:0005829">
    <property type="term" value="C:cytosol"/>
    <property type="evidence" value="ECO:0007669"/>
    <property type="project" value="TreeGrafter"/>
</dbReference>
<keyword evidence="3" id="KW-0464">Manganese</keyword>
<evidence type="ECO:0000313" key="7">
    <source>
        <dbReference type="Proteomes" id="UP000272003"/>
    </source>
</evidence>
<dbReference type="Proteomes" id="UP000272003">
    <property type="component" value="Chromosome"/>
</dbReference>
<sequence length="271" mass="30165">MANKRMIILDLASLGMGEAPDANRFFSIGADTLGHIASKDLNVANLKSLGLGNIRWDNEIDTIAQEVAPRGFYGKMVNVISQNDASAGFREMFDYTTSLRTISVMDLMAEQKFNVAIISSFANYLEKQDEIHSVQVPNDSKAFVELSGQMDIQDSGLIYCQLPELKQFAHHKDVDGYTQQLSHVDKLLGKLMDNLREDDILIVTSSYASDPSYQRDVTREYLPIMVYNPQNTAGKSLGIKRSAGVIANVIAAYFDLDNHHEAKPNVIKEIL</sequence>
<dbReference type="InterPro" id="IPR010045">
    <property type="entry name" value="DeoB"/>
</dbReference>
<accession>A0A387ATK9</accession>
<dbReference type="InterPro" id="IPR006124">
    <property type="entry name" value="Metalloenzyme"/>
</dbReference>
<comment type="similarity">
    <text evidence="1">Belongs to the phosphopentomutase family.</text>
</comment>
<proteinExistence type="inferred from homology"/>
<gene>
    <name evidence="6" type="ORF">D7I45_05720</name>
</gene>
<dbReference type="GO" id="GO:0043094">
    <property type="term" value="P:metabolic compound salvage"/>
    <property type="evidence" value="ECO:0007669"/>
    <property type="project" value="InterPro"/>
</dbReference>
<evidence type="ECO:0000256" key="2">
    <source>
        <dbReference type="ARBA" id="ARBA00022723"/>
    </source>
</evidence>
<evidence type="ECO:0000256" key="1">
    <source>
        <dbReference type="ARBA" id="ARBA00010373"/>
    </source>
</evidence>
<keyword evidence="7" id="KW-1185">Reference proteome</keyword>
<dbReference type="GO" id="GO:0009117">
    <property type="term" value="P:nucleotide metabolic process"/>
    <property type="evidence" value="ECO:0007669"/>
    <property type="project" value="InterPro"/>
</dbReference>
<dbReference type="RefSeq" id="WP_120784752.1">
    <property type="nucleotide sequence ID" value="NZ_CP032626.1"/>
</dbReference>
<dbReference type="Pfam" id="PF01676">
    <property type="entry name" value="Metalloenzyme"/>
    <property type="match status" value="1"/>
</dbReference>
<dbReference type="SUPFAM" id="SSF53649">
    <property type="entry name" value="Alkaline phosphatase-like"/>
    <property type="match status" value="1"/>
</dbReference>
<keyword evidence="4" id="KW-0413">Isomerase</keyword>
<reference evidence="6 7" key="1">
    <citation type="submission" date="2018-09" db="EMBL/GenBank/DDBJ databases">
        <title>Genome sequencing of strain BHWM-4.</title>
        <authorList>
            <person name="Heo J."/>
            <person name="Kim S.-J."/>
            <person name="Kwon S.-W."/>
        </authorList>
    </citation>
    <scope>NUCLEOTIDE SEQUENCE [LARGE SCALE GENOMIC DNA]</scope>
    <source>
        <strain evidence="6 7">BHWM-4</strain>
    </source>
</reference>
<evidence type="ECO:0000259" key="5">
    <source>
        <dbReference type="Pfam" id="PF01676"/>
    </source>
</evidence>
<dbReference type="OrthoDB" id="9769930at2"/>
<organism evidence="6 7">
    <name type="scientific">Apilactobacillus bombintestini</name>
    <dbReference type="NCBI Taxonomy" id="2419772"/>
    <lineage>
        <taxon>Bacteria</taxon>
        <taxon>Bacillati</taxon>
        <taxon>Bacillota</taxon>
        <taxon>Bacilli</taxon>
        <taxon>Lactobacillales</taxon>
        <taxon>Lactobacillaceae</taxon>
        <taxon>Apilactobacillus</taxon>
    </lineage>
</organism>
<dbReference type="InterPro" id="IPR017850">
    <property type="entry name" value="Alkaline_phosphatase_core_sf"/>
</dbReference>
<dbReference type="GO" id="GO:0008973">
    <property type="term" value="F:phosphopentomutase activity"/>
    <property type="evidence" value="ECO:0007669"/>
    <property type="project" value="InterPro"/>
</dbReference>
<name>A0A387ATK9_9LACO</name>
<dbReference type="Gene3D" id="3.40.720.10">
    <property type="entry name" value="Alkaline Phosphatase, subunit A"/>
    <property type="match status" value="1"/>
</dbReference>
<dbReference type="GO" id="GO:0000287">
    <property type="term" value="F:magnesium ion binding"/>
    <property type="evidence" value="ECO:0007669"/>
    <property type="project" value="InterPro"/>
</dbReference>